<dbReference type="GO" id="GO:0008233">
    <property type="term" value="F:peptidase activity"/>
    <property type="evidence" value="ECO:0007669"/>
    <property type="project" value="UniProtKB-KW"/>
</dbReference>
<dbReference type="Proteomes" id="UP000245753">
    <property type="component" value="Unassembled WGS sequence"/>
</dbReference>
<evidence type="ECO:0000256" key="3">
    <source>
        <dbReference type="RuleBase" id="RU003651"/>
    </source>
</evidence>
<reference evidence="5 6" key="1">
    <citation type="journal article" date="2018" name="Int. J. Syst. Evol. Microbiol.">
        <title>Bifidobacterium catulorum sp. nov., a novel taxon from the faeces of the baby common marmoset (Callithrix jacchus).</title>
        <authorList>
            <person name="Modesto M."/>
            <person name="Michelini S."/>
            <person name="Oki K."/>
            <person name="Biavati B."/>
            <person name="Watanabe K."/>
            <person name="Mattarelli P."/>
        </authorList>
    </citation>
    <scope>NUCLEOTIDE SEQUENCE [LARGE SCALE GENOMIC DNA]</scope>
    <source>
        <strain evidence="5 6">MRM 8.19</strain>
    </source>
</reference>
<dbReference type="InterPro" id="IPR041569">
    <property type="entry name" value="AAA_lid_3"/>
</dbReference>
<dbReference type="EMBL" id="QFFN01000027">
    <property type="protein sequence ID" value="PWG59302.1"/>
    <property type="molecule type" value="Genomic_DNA"/>
</dbReference>
<dbReference type="PANTHER" id="PTHR23077:SF171">
    <property type="entry name" value="NUCLEAR VALOSIN-CONTAINING PROTEIN-LIKE"/>
    <property type="match status" value="1"/>
</dbReference>
<dbReference type="Pfam" id="PF17862">
    <property type="entry name" value="AAA_lid_3"/>
    <property type="match status" value="1"/>
</dbReference>
<keyword evidence="5" id="KW-0645">Protease</keyword>
<dbReference type="InterPro" id="IPR027417">
    <property type="entry name" value="P-loop_NTPase"/>
</dbReference>
<comment type="similarity">
    <text evidence="3">Belongs to the AAA ATPase family.</text>
</comment>
<dbReference type="InterPro" id="IPR050168">
    <property type="entry name" value="AAA_ATPase_domain"/>
</dbReference>
<evidence type="ECO:0000313" key="6">
    <source>
        <dbReference type="Proteomes" id="UP000245753"/>
    </source>
</evidence>
<keyword evidence="1 3" id="KW-0547">Nucleotide-binding</keyword>
<keyword evidence="6" id="KW-1185">Reference proteome</keyword>
<dbReference type="FunFam" id="3.40.50.300:FF:000012">
    <property type="entry name" value="Transitional endoplasmic reticulum ATPase"/>
    <property type="match status" value="1"/>
</dbReference>
<dbReference type="AlphaFoldDB" id="A0A2U2MR29"/>
<evidence type="ECO:0000256" key="2">
    <source>
        <dbReference type="ARBA" id="ARBA00022840"/>
    </source>
</evidence>
<organism evidence="5 6">
    <name type="scientific">Bifidobacterium catulorum</name>
    <dbReference type="NCBI Taxonomy" id="1630173"/>
    <lineage>
        <taxon>Bacteria</taxon>
        <taxon>Bacillati</taxon>
        <taxon>Actinomycetota</taxon>
        <taxon>Actinomycetes</taxon>
        <taxon>Bifidobacteriales</taxon>
        <taxon>Bifidobacteriaceae</taxon>
        <taxon>Bifidobacterium</taxon>
    </lineage>
</organism>
<dbReference type="SMART" id="SM00382">
    <property type="entry name" value="AAA"/>
    <property type="match status" value="1"/>
</dbReference>
<dbReference type="PROSITE" id="PS00674">
    <property type="entry name" value="AAA"/>
    <property type="match status" value="1"/>
</dbReference>
<sequence length="409" mass="45072">MADGGAMRQDGVLVRITGFDEGRAHYYGVMPNGRTTQLTFPNQEVLEIGEVMLVGEDFYTRVPESVWPVRPRVGIVRRALDDCVILETSDGLEILEGDYPRNVMPGNTVEFTDMFGIERVLWPTAIRPGESDHDDDIKQYRLTPGADPSLTFASFGGYEQVISRAKELIETQLGNSEQMRAIGAKPIKGVIFTGAPGTGKTHLARIIANVADAQFYLVSGPTIVSKYVGDSEETLRMIFAAAQSDERAIIFFDEIDSIASSRDTDTNGVGKRLVAQLLTLMDGFASKGNVVVVAATNRIEDVDPALLRPGRFDWQIPFPMPSEHDRLGILKVQARSLRCEGELPLAEVAARTEGWSGAEVCAIWTEAALVAAKDRRSAIRAGDLMTAFGRVRRRPELRQHTLAEYKNQQ</sequence>
<feature type="domain" description="AAA+ ATPase" evidence="4">
    <location>
        <begin position="186"/>
        <end position="318"/>
    </location>
</feature>
<dbReference type="RefSeq" id="WP_109137838.1">
    <property type="nucleotide sequence ID" value="NZ_QFFN01000027.1"/>
</dbReference>
<evidence type="ECO:0000259" key="4">
    <source>
        <dbReference type="SMART" id="SM00382"/>
    </source>
</evidence>
<evidence type="ECO:0000256" key="1">
    <source>
        <dbReference type="ARBA" id="ARBA00022741"/>
    </source>
</evidence>
<dbReference type="CDD" id="cd19503">
    <property type="entry name" value="RecA-like_CDC48_NLV2_r1-like"/>
    <property type="match status" value="1"/>
</dbReference>
<dbReference type="PANTHER" id="PTHR23077">
    <property type="entry name" value="AAA-FAMILY ATPASE"/>
    <property type="match status" value="1"/>
</dbReference>
<dbReference type="GO" id="GO:0016887">
    <property type="term" value="F:ATP hydrolysis activity"/>
    <property type="evidence" value="ECO:0007669"/>
    <property type="project" value="InterPro"/>
</dbReference>
<dbReference type="Gene3D" id="3.40.50.300">
    <property type="entry name" value="P-loop containing nucleotide triphosphate hydrolases"/>
    <property type="match status" value="1"/>
</dbReference>
<evidence type="ECO:0000313" key="5">
    <source>
        <dbReference type="EMBL" id="PWG59302.1"/>
    </source>
</evidence>
<dbReference type="GO" id="GO:0006508">
    <property type="term" value="P:proteolysis"/>
    <property type="evidence" value="ECO:0007669"/>
    <property type="project" value="UniProtKB-KW"/>
</dbReference>
<dbReference type="InterPro" id="IPR003593">
    <property type="entry name" value="AAA+_ATPase"/>
</dbReference>
<accession>A0A2U2MR29</accession>
<dbReference type="SUPFAM" id="SSF52540">
    <property type="entry name" value="P-loop containing nucleoside triphosphate hydrolases"/>
    <property type="match status" value="1"/>
</dbReference>
<name>A0A2U2MR29_9BIFI</name>
<keyword evidence="5" id="KW-0378">Hydrolase</keyword>
<keyword evidence="2 3" id="KW-0067">ATP-binding</keyword>
<comment type="caution">
    <text evidence="5">The sequence shown here is derived from an EMBL/GenBank/DDBJ whole genome shotgun (WGS) entry which is preliminary data.</text>
</comment>
<dbReference type="GO" id="GO:0005524">
    <property type="term" value="F:ATP binding"/>
    <property type="evidence" value="ECO:0007669"/>
    <property type="project" value="UniProtKB-KW"/>
</dbReference>
<gene>
    <name evidence="5" type="ORF">DF200_08445</name>
</gene>
<proteinExistence type="inferred from homology"/>
<dbReference type="InterPro" id="IPR003960">
    <property type="entry name" value="ATPase_AAA_CS"/>
</dbReference>
<dbReference type="OrthoDB" id="9809379at2"/>
<dbReference type="InterPro" id="IPR003959">
    <property type="entry name" value="ATPase_AAA_core"/>
</dbReference>
<dbReference type="Gene3D" id="1.10.8.60">
    <property type="match status" value="1"/>
</dbReference>
<dbReference type="Pfam" id="PF00004">
    <property type="entry name" value="AAA"/>
    <property type="match status" value="1"/>
</dbReference>
<protein>
    <submittedName>
        <fullName evidence="5">26S protease regulatory subunit</fullName>
    </submittedName>
</protein>